<dbReference type="GO" id="GO:0008408">
    <property type="term" value="F:3'-5' exonuclease activity"/>
    <property type="evidence" value="ECO:0007669"/>
    <property type="project" value="TreeGrafter"/>
</dbReference>
<evidence type="ECO:0000313" key="5">
    <source>
        <dbReference type="EMBL" id="SIO14839.1"/>
    </source>
</evidence>
<dbReference type="STRING" id="1416779.SAMN05444409_2261"/>
<dbReference type="PANTHER" id="PTHR30231">
    <property type="entry name" value="DNA POLYMERASE III SUBUNIT EPSILON"/>
    <property type="match status" value="1"/>
</dbReference>
<dbReference type="PANTHER" id="PTHR30231:SF4">
    <property type="entry name" value="PROTEIN NEN2"/>
    <property type="match status" value="1"/>
</dbReference>
<dbReference type="GO" id="GO:0003676">
    <property type="term" value="F:nucleic acid binding"/>
    <property type="evidence" value="ECO:0007669"/>
    <property type="project" value="InterPro"/>
</dbReference>
<evidence type="ECO:0000256" key="2">
    <source>
        <dbReference type="ARBA" id="ARBA00022801"/>
    </source>
</evidence>
<dbReference type="InterPro" id="IPR036397">
    <property type="entry name" value="RNaseH_sf"/>
</dbReference>
<feature type="domain" description="Exonuclease" evidence="4">
    <location>
        <begin position="18"/>
        <end position="204"/>
    </location>
</feature>
<dbReference type="InterPro" id="IPR013520">
    <property type="entry name" value="Ribonucl_H"/>
</dbReference>
<dbReference type="SMART" id="SM00479">
    <property type="entry name" value="EXOIII"/>
    <property type="match status" value="1"/>
</dbReference>
<evidence type="ECO:0000259" key="4">
    <source>
        <dbReference type="SMART" id="SM00479"/>
    </source>
</evidence>
<reference evidence="6" key="1">
    <citation type="submission" date="2016-11" db="EMBL/GenBank/DDBJ databases">
        <authorList>
            <person name="Varghese N."/>
            <person name="Submissions S."/>
        </authorList>
    </citation>
    <scope>NUCLEOTIDE SEQUENCE [LARGE SCALE GENOMIC DNA]</scope>
    <source>
        <strain evidence="6">DSM 27623</strain>
    </source>
</reference>
<name>A0A1N6H502_9FLAO</name>
<gene>
    <name evidence="5" type="ORF">SAMN05444409_2261</name>
</gene>
<sequence length="228" mass="27111">MRHPFLFFYNFDCILKTYFLFIDTETTGIPKRWSLPYSEKDNWPSAVQVAWVIYDENAQEVKRENFYIFNEDLKISSKSLKIHGITKEFLSKNGQERTLVLEKLSTDIKEFQPLITGHFTEFDIHTLSADFYRANLENPFLHSHFYCTMLKSKGYAVNPEADYFKLPQLYEFLFNEKMEHLHNAMIDAEITAKCFFEIRKRGEISEADFQNIHQKIESGLKFLTHKMK</sequence>
<protein>
    <submittedName>
        <fullName evidence="5">DNA polymerase-3 subunit epsilon</fullName>
    </submittedName>
</protein>
<organism evidence="5 6">
    <name type="scientific">Epilithonimonas zeae</name>
    <dbReference type="NCBI Taxonomy" id="1416779"/>
    <lineage>
        <taxon>Bacteria</taxon>
        <taxon>Pseudomonadati</taxon>
        <taxon>Bacteroidota</taxon>
        <taxon>Flavobacteriia</taxon>
        <taxon>Flavobacteriales</taxon>
        <taxon>Weeksellaceae</taxon>
        <taxon>Chryseobacterium group</taxon>
        <taxon>Epilithonimonas</taxon>
    </lineage>
</organism>
<evidence type="ECO:0000313" key="6">
    <source>
        <dbReference type="Proteomes" id="UP000185207"/>
    </source>
</evidence>
<dbReference type="EMBL" id="FSRK01000001">
    <property type="protein sequence ID" value="SIO14839.1"/>
    <property type="molecule type" value="Genomic_DNA"/>
</dbReference>
<keyword evidence="2" id="KW-0378">Hydrolase</keyword>
<accession>A0A1N6H502</accession>
<dbReference type="GO" id="GO:0006259">
    <property type="term" value="P:DNA metabolic process"/>
    <property type="evidence" value="ECO:0007669"/>
    <property type="project" value="UniProtKB-ARBA"/>
</dbReference>
<keyword evidence="1" id="KW-0540">Nuclease</keyword>
<dbReference type="CDD" id="cd06127">
    <property type="entry name" value="DEDDh"/>
    <property type="match status" value="1"/>
</dbReference>
<evidence type="ECO:0000256" key="3">
    <source>
        <dbReference type="ARBA" id="ARBA00022839"/>
    </source>
</evidence>
<dbReference type="Pfam" id="PF00929">
    <property type="entry name" value="RNase_T"/>
    <property type="match status" value="1"/>
</dbReference>
<keyword evidence="3" id="KW-0269">Exonuclease</keyword>
<dbReference type="SUPFAM" id="SSF53098">
    <property type="entry name" value="Ribonuclease H-like"/>
    <property type="match status" value="1"/>
</dbReference>
<dbReference type="InterPro" id="IPR012337">
    <property type="entry name" value="RNaseH-like_sf"/>
</dbReference>
<dbReference type="Proteomes" id="UP000185207">
    <property type="component" value="Unassembled WGS sequence"/>
</dbReference>
<keyword evidence="6" id="KW-1185">Reference proteome</keyword>
<proteinExistence type="predicted"/>
<dbReference type="Gene3D" id="3.30.420.10">
    <property type="entry name" value="Ribonuclease H-like superfamily/Ribonuclease H"/>
    <property type="match status" value="1"/>
</dbReference>
<evidence type="ECO:0000256" key="1">
    <source>
        <dbReference type="ARBA" id="ARBA00022722"/>
    </source>
</evidence>
<dbReference type="AlphaFoldDB" id="A0A1N6H502"/>